<keyword evidence="1" id="KW-0812">Transmembrane</keyword>
<feature type="transmembrane region" description="Helical" evidence="1">
    <location>
        <begin position="240"/>
        <end position="260"/>
    </location>
</feature>
<organism evidence="3 4">
    <name type="scientific">Clonostachys solani</name>
    <dbReference type="NCBI Taxonomy" id="160281"/>
    <lineage>
        <taxon>Eukaryota</taxon>
        <taxon>Fungi</taxon>
        <taxon>Dikarya</taxon>
        <taxon>Ascomycota</taxon>
        <taxon>Pezizomycotina</taxon>
        <taxon>Sordariomycetes</taxon>
        <taxon>Hypocreomycetidae</taxon>
        <taxon>Hypocreales</taxon>
        <taxon>Bionectriaceae</taxon>
        <taxon>Clonostachys</taxon>
    </lineage>
</organism>
<feature type="transmembrane region" description="Helical" evidence="1">
    <location>
        <begin position="742"/>
        <end position="764"/>
    </location>
</feature>
<keyword evidence="4" id="KW-1185">Reference proteome</keyword>
<evidence type="ECO:0000313" key="3">
    <source>
        <dbReference type="EMBL" id="CAH0046098.1"/>
    </source>
</evidence>
<feature type="domain" description="DUF6536" evidence="2">
    <location>
        <begin position="126"/>
        <end position="280"/>
    </location>
</feature>
<reference evidence="4" key="1">
    <citation type="submission" date="2019-06" db="EMBL/GenBank/DDBJ databases">
        <authorList>
            <person name="Broberg M."/>
        </authorList>
    </citation>
    <scope>NUCLEOTIDE SEQUENCE [LARGE SCALE GENOMIC DNA]</scope>
</reference>
<dbReference type="Proteomes" id="UP000775872">
    <property type="component" value="Unassembled WGS sequence"/>
</dbReference>
<dbReference type="AlphaFoldDB" id="A0A9N9WBR0"/>
<name>A0A9N9WBR0_9HYPO</name>
<dbReference type="OrthoDB" id="5429634at2759"/>
<protein>
    <recommendedName>
        <fullName evidence="2">DUF6536 domain-containing protein</fullName>
    </recommendedName>
</protein>
<reference evidence="3 4" key="2">
    <citation type="submission" date="2021-10" db="EMBL/GenBank/DDBJ databases">
        <authorList>
            <person name="Piombo E."/>
        </authorList>
    </citation>
    <scope>NUCLEOTIDE SEQUENCE [LARGE SCALE GENOMIC DNA]</scope>
</reference>
<feature type="transmembrane region" description="Helical" evidence="1">
    <location>
        <begin position="551"/>
        <end position="573"/>
    </location>
</feature>
<dbReference type="InterPro" id="IPR046623">
    <property type="entry name" value="DUF6536"/>
</dbReference>
<feature type="transmembrane region" description="Helical" evidence="1">
    <location>
        <begin position="180"/>
        <end position="200"/>
    </location>
</feature>
<accession>A0A9N9WBR0</accession>
<evidence type="ECO:0000313" key="4">
    <source>
        <dbReference type="Proteomes" id="UP000775872"/>
    </source>
</evidence>
<feature type="transmembrane region" description="Helical" evidence="1">
    <location>
        <begin position="459"/>
        <end position="483"/>
    </location>
</feature>
<feature type="transmembrane region" description="Helical" evidence="1">
    <location>
        <begin position="679"/>
        <end position="696"/>
    </location>
</feature>
<feature type="transmembrane region" description="Helical" evidence="1">
    <location>
        <begin position="130"/>
        <end position="150"/>
    </location>
</feature>
<evidence type="ECO:0000256" key="1">
    <source>
        <dbReference type="SAM" id="Phobius"/>
    </source>
</evidence>
<dbReference type="PANTHER" id="PTHR35395">
    <property type="entry name" value="DUF6536 DOMAIN-CONTAINING PROTEIN"/>
    <property type="match status" value="1"/>
</dbReference>
<keyword evidence="1" id="KW-1133">Transmembrane helix</keyword>
<gene>
    <name evidence="3" type="ORF">CSOL1703_00011826</name>
</gene>
<dbReference type="PANTHER" id="PTHR35395:SF1">
    <property type="entry name" value="DUF6536 DOMAIN-CONTAINING PROTEIN"/>
    <property type="match status" value="1"/>
</dbReference>
<sequence length="831" mass="91718">MTFVGNQRPSKGPVTILGLHRVKTMSRPEPSGLRNSHGMFNMSNLSLDNLNQDGSRAVEGSANDDSCNLLSPLVPIGLIPFSSRPKENNSNSFGQALNRCLGFMSASQGMPHKPTGRPCFQGSAGWQRGASWAAVLISVILLGNIILTVVCKSNFHPTGAYTNIVTIRAGDCKEMKNLGVIIHLVINIISTLLVGASNYCMQTVSAPTREDIDKVHARGSWLDIGIPSVRNMWFIRKRRLVVWLVLGITSIPLHLVYNSIFFVSTNTYLYDVWFAEESFLHGAAFGDIYFPGRRTPMNKTAIEGLQDRVMNGDRYERLSNNDCIKEYAKDTVESRGDVILVVDPPENCLTLQYNDAISDAASVHYYNPECGNITSTSLYAIETSTQNFQSSAGDYRTNRHYWICSQYAYYPMNDTDILSELCSHGAWKKQLDADPWMVKGAKVNYCLSDKLPDKCRFKVAINLLYVVIAFNVAKIAIVDILIATKLINDDPIVTIGDAVASFIESPDPSTTGMCLWPAKNIKFHKSSGELPAIIHQSTSNRWFHAVSVRRWVISSLIVFITMAALFGLFGWSVANLKKLYFMGELSYLWSIGVGKITPYNFITGWRIPKEGDSAIAAVVLISNLPQVLFSFIYVVLNGLITSMTAAAEWSSYAVNTHRPLRVSFPKASQRTTFFLQMPYRYSIPIIILSILMHWLISQSFFMVQIAEISTTYEEVEPLNFDKIDAGTAIYGNLITTVAFSPMGILFTALLLAVVFLGALGLGMIRLKGEIPVAGSCSLAIAAACHAPEGTSSLKPLKWGEVLSTEAGDDGVGHCAFSNDFTQIPELGNRYA</sequence>
<evidence type="ECO:0000259" key="2">
    <source>
        <dbReference type="Pfam" id="PF20163"/>
    </source>
</evidence>
<proteinExistence type="predicted"/>
<feature type="transmembrane region" description="Helical" evidence="1">
    <location>
        <begin position="614"/>
        <end position="636"/>
    </location>
</feature>
<feature type="transmembrane region" description="Helical" evidence="1">
    <location>
        <begin position="272"/>
        <end position="290"/>
    </location>
</feature>
<dbReference type="EMBL" id="CABFOC020000014">
    <property type="protein sequence ID" value="CAH0046098.1"/>
    <property type="molecule type" value="Genomic_DNA"/>
</dbReference>
<keyword evidence="1" id="KW-0472">Membrane</keyword>
<feature type="transmembrane region" description="Helical" evidence="1">
    <location>
        <begin position="585"/>
        <end position="602"/>
    </location>
</feature>
<dbReference type="Pfam" id="PF20163">
    <property type="entry name" value="DUF6536"/>
    <property type="match status" value="1"/>
</dbReference>
<comment type="caution">
    <text evidence="3">The sequence shown here is derived from an EMBL/GenBank/DDBJ whole genome shotgun (WGS) entry which is preliminary data.</text>
</comment>